<dbReference type="InterPro" id="IPR036034">
    <property type="entry name" value="PDZ_sf"/>
</dbReference>
<dbReference type="EMBL" id="JAIQZE010000003">
    <property type="protein sequence ID" value="MBZ9778101.1"/>
    <property type="molecule type" value="Genomic_DNA"/>
</dbReference>
<dbReference type="InterPro" id="IPR040756">
    <property type="entry name" value="Peptidase_M61_N"/>
</dbReference>
<gene>
    <name evidence="3" type="ORF">LB452_04110</name>
</gene>
<reference evidence="4" key="1">
    <citation type="submission" date="2023-07" db="EMBL/GenBank/DDBJ databases">
        <title>Novel species isolated from saline lakes on Tibetan Plateau.</title>
        <authorList>
            <person name="Lu H."/>
        </authorList>
    </citation>
    <scope>NUCLEOTIDE SEQUENCE [LARGE SCALE GENOMIC DNA]</scope>
    <source>
        <strain evidence="4">CAK8W</strain>
    </source>
</reference>
<dbReference type="Gene3D" id="2.30.42.10">
    <property type="match status" value="1"/>
</dbReference>
<dbReference type="Pfam" id="PF05299">
    <property type="entry name" value="Peptidase_M61"/>
    <property type="match status" value="1"/>
</dbReference>
<dbReference type="InterPro" id="IPR007963">
    <property type="entry name" value="Peptidase_M61_catalytic"/>
</dbReference>
<evidence type="ECO:0000313" key="3">
    <source>
        <dbReference type="EMBL" id="MBZ9778101.1"/>
    </source>
</evidence>
<dbReference type="SUPFAM" id="SSF55486">
    <property type="entry name" value="Metalloproteases ('zincins'), catalytic domain"/>
    <property type="match status" value="1"/>
</dbReference>
<dbReference type="Gene3D" id="2.60.40.3650">
    <property type="match status" value="1"/>
</dbReference>
<dbReference type="SUPFAM" id="SSF50156">
    <property type="entry name" value="PDZ domain-like"/>
    <property type="match status" value="1"/>
</dbReference>
<comment type="caution">
    <text evidence="3">The sequence shown here is derived from an EMBL/GenBank/DDBJ whole genome shotgun (WGS) entry which is preliminary data.</text>
</comment>
<evidence type="ECO:0000259" key="2">
    <source>
        <dbReference type="Pfam" id="PF17899"/>
    </source>
</evidence>
<dbReference type="RefSeq" id="WP_224460459.1">
    <property type="nucleotide sequence ID" value="NZ_JAIQZE010000003.1"/>
</dbReference>
<evidence type="ECO:0000313" key="4">
    <source>
        <dbReference type="Proteomes" id="UP001199314"/>
    </source>
</evidence>
<dbReference type="PROSITE" id="PS51257">
    <property type="entry name" value="PROKAR_LIPOPROTEIN"/>
    <property type="match status" value="1"/>
</dbReference>
<dbReference type="Gene3D" id="1.10.390.10">
    <property type="entry name" value="Neutral Protease Domain 2"/>
    <property type="match status" value="1"/>
</dbReference>
<dbReference type="InterPro" id="IPR027268">
    <property type="entry name" value="Peptidase_M4/M1_CTD_sf"/>
</dbReference>
<organism evidence="3 4">
    <name type="scientific">Psychroflexus longus</name>
    <dbReference type="NCBI Taxonomy" id="2873596"/>
    <lineage>
        <taxon>Bacteria</taxon>
        <taxon>Pseudomonadati</taxon>
        <taxon>Bacteroidota</taxon>
        <taxon>Flavobacteriia</taxon>
        <taxon>Flavobacteriales</taxon>
        <taxon>Flavobacteriaceae</taxon>
        <taxon>Psychroflexus</taxon>
    </lineage>
</organism>
<dbReference type="Pfam" id="PF17899">
    <property type="entry name" value="Peptidase_M61_N"/>
    <property type="match status" value="1"/>
</dbReference>
<proteinExistence type="predicted"/>
<accession>A0ABS7XJP9</accession>
<feature type="domain" description="Peptidase M61 catalytic" evidence="1">
    <location>
        <begin position="306"/>
        <end position="413"/>
    </location>
</feature>
<dbReference type="Proteomes" id="UP001199314">
    <property type="component" value="Unassembled WGS sequence"/>
</dbReference>
<feature type="domain" description="Peptidase M61 N-terminal" evidence="2">
    <location>
        <begin position="31"/>
        <end position="209"/>
    </location>
</feature>
<keyword evidence="4" id="KW-1185">Reference proteome</keyword>
<evidence type="ECO:0000259" key="1">
    <source>
        <dbReference type="Pfam" id="PF05299"/>
    </source>
</evidence>
<name>A0ABS7XJP9_9FLAO</name>
<protein>
    <submittedName>
        <fullName evidence="3">Peptidase M61</fullName>
    </submittedName>
</protein>
<sequence length="619" mass="70392">MKKIILAIAVVLSVVSCKTVTQPENDLIVVDVFLHNVENDKVKVTVNPGRISSDSLKFYLPKTVPGTYAINNYGQFSEDLVALDYDGEAMEATRNDDNTWVISNSSNFDKLTYYVNDTYDIEGEGGVFSPAGTNFEAGDNFMLNLHAMVGYFEDAKETPYKINIHRPSNLAASASLPITNQTEQEDYVIDEFSTERYFGVIDHPILYSEPDTTSFDIEGMKVSLSIHSPNGVHSTEDLKPALEKMVQAQKSFLGEIDNTNVYAILLYLSDMENPDARGFGALEHHTSTSVVLPETMTLQQLEESMTDVVSHEFFHIITPLNIQSKEVHYFDYNDPEMSQHLWMYEGVTEYFANLFQINQVLISEEEFYQRMNEKIETSMAFDDTMSFTVMSENILEDDYKDSYYNVYQKGALIGMALDIRLRELSDGEMGILDLMKQLISKYGKDTPFQDDKLISEIVDMTYPEIQSFFDKHVSGNTPIPYDEYFAKVGVEKTQSLSKTGYFLNGRTPFIDANQDEGTVFFRESYPMNSFFKDLGVEGGDVIKSINGTEYTLENIRPLIMTSMGWQEGEDFKITIVRDGEEMTFEGKTSQPYIEKTSLQSMELDAEDPKFKLRQAWLKG</sequence>